<dbReference type="InterPro" id="IPR003593">
    <property type="entry name" value="AAA+_ATPase"/>
</dbReference>
<dbReference type="InterPro" id="IPR003959">
    <property type="entry name" value="ATPase_AAA_core"/>
</dbReference>
<dbReference type="Pfam" id="PF00004">
    <property type="entry name" value="AAA"/>
    <property type="match status" value="1"/>
</dbReference>
<dbReference type="GeneID" id="87969162"/>
<evidence type="ECO:0000259" key="1">
    <source>
        <dbReference type="SMART" id="SM00382"/>
    </source>
</evidence>
<feature type="domain" description="AAA+ ATPase" evidence="1">
    <location>
        <begin position="39"/>
        <end position="171"/>
    </location>
</feature>
<name>A0ABR0I901_9PEZI</name>
<gene>
    <name evidence="2" type="ORF">QC764_510590</name>
</gene>
<keyword evidence="3" id="KW-1185">Reference proteome</keyword>
<dbReference type="EMBL" id="JAFFHC010000005">
    <property type="protein sequence ID" value="KAK4676341.1"/>
    <property type="molecule type" value="Genomic_DNA"/>
</dbReference>
<dbReference type="RefSeq" id="XP_062799811.1">
    <property type="nucleotide sequence ID" value="XM_062948297.1"/>
</dbReference>
<dbReference type="PANTHER" id="PTHR46411">
    <property type="entry name" value="FAMILY ATPASE, PUTATIVE-RELATED"/>
    <property type="match status" value="1"/>
</dbReference>
<dbReference type="SUPFAM" id="SSF52540">
    <property type="entry name" value="P-loop containing nucleoside triphosphate hydrolases"/>
    <property type="match status" value="1"/>
</dbReference>
<protein>
    <recommendedName>
        <fullName evidence="1">AAA+ ATPase domain-containing protein</fullName>
    </recommendedName>
</protein>
<comment type="caution">
    <text evidence="2">The sequence shown here is derived from an EMBL/GenBank/DDBJ whole genome shotgun (WGS) entry which is preliminary data.</text>
</comment>
<reference evidence="2 3" key="1">
    <citation type="journal article" date="2023" name="bioRxiv">
        <title>High-quality genome assemblies of four members of thePodospora anserinaspecies complex.</title>
        <authorList>
            <person name="Ament-Velasquez S.L."/>
            <person name="Vogan A.A."/>
            <person name="Wallerman O."/>
            <person name="Hartmann F."/>
            <person name="Gautier V."/>
            <person name="Silar P."/>
            <person name="Giraud T."/>
            <person name="Johannesson H."/>
        </authorList>
    </citation>
    <scope>NUCLEOTIDE SEQUENCE [LARGE SCALE GENOMIC DNA]</scope>
    <source>
        <strain evidence="2 3">CBS 124.78</strain>
    </source>
</reference>
<proteinExistence type="predicted"/>
<dbReference type="Proteomes" id="UP001323617">
    <property type="component" value="Unassembled WGS sequence"/>
</dbReference>
<dbReference type="Gene3D" id="3.40.50.300">
    <property type="entry name" value="P-loop containing nucleotide triphosphate hydrolases"/>
    <property type="match status" value="1"/>
</dbReference>
<accession>A0ABR0I901</accession>
<evidence type="ECO:0000313" key="2">
    <source>
        <dbReference type="EMBL" id="KAK4676341.1"/>
    </source>
</evidence>
<dbReference type="SMART" id="SM00382">
    <property type="entry name" value="AAA"/>
    <property type="match status" value="1"/>
</dbReference>
<organism evidence="2 3">
    <name type="scientific">Podospora pseudoanserina</name>
    <dbReference type="NCBI Taxonomy" id="2609844"/>
    <lineage>
        <taxon>Eukaryota</taxon>
        <taxon>Fungi</taxon>
        <taxon>Dikarya</taxon>
        <taxon>Ascomycota</taxon>
        <taxon>Pezizomycotina</taxon>
        <taxon>Sordariomycetes</taxon>
        <taxon>Sordariomycetidae</taxon>
        <taxon>Sordariales</taxon>
        <taxon>Podosporaceae</taxon>
        <taxon>Podospora</taxon>
    </lineage>
</organism>
<sequence length="209" mass="24136">MPVPRKDMIKALVQKYTNMSPTPGLSTSWRADFIENKGEGHIFLLHGGPGVGKTYTAECIAEYTYCPLLSLTCGDIGTDDVKMEQQLSKWFRLAEKWGAVMLIDEADIYLERRVVSDLRRNSLVFGEILRWHPHLSTPVVLTLNVQILPRNPVLDYKPRRAFDDAFISRIHIIIKYDQLSKDNHRQIWTQFFDKLTDERQGFIITGRAK</sequence>
<dbReference type="CDD" id="cd00009">
    <property type="entry name" value="AAA"/>
    <property type="match status" value="1"/>
</dbReference>
<dbReference type="PANTHER" id="PTHR46411:SF4">
    <property type="entry name" value="AAA+ ATPASE DOMAIN-CONTAINING PROTEIN"/>
    <property type="match status" value="1"/>
</dbReference>
<evidence type="ECO:0000313" key="3">
    <source>
        <dbReference type="Proteomes" id="UP001323617"/>
    </source>
</evidence>
<dbReference type="InterPro" id="IPR027417">
    <property type="entry name" value="P-loop_NTPase"/>
</dbReference>